<dbReference type="PANTHER" id="PTHR10029:SF3">
    <property type="entry name" value="ACYLPHOSPHATASE-RELATED"/>
    <property type="match status" value="1"/>
</dbReference>
<reference evidence="8" key="2">
    <citation type="submission" date="2022-10" db="EMBL/GenBank/DDBJ databases">
        <authorList>
            <consortium name="ENA_rothamsted_submissions"/>
            <consortium name="culmorum"/>
            <person name="King R."/>
        </authorList>
    </citation>
    <scope>NUCLEOTIDE SEQUENCE</scope>
</reference>
<dbReference type="FunFam" id="3.30.70.100:FF:000011">
    <property type="entry name" value="Acylphosphatase"/>
    <property type="match status" value="1"/>
</dbReference>
<dbReference type="AlphaFoldDB" id="A0A9P0ND51"/>
<dbReference type="PROSITE" id="PS00150">
    <property type="entry name" value="ACYLPHOSPHATASE_1"/>
    <property type="match status" value="1"/>
</dbReference>
<dbReference type="Proteomes" id="UP001153620">
    <property type="component" value="Chromosome 1"/>
</dbReference>
<organism evidence="8 9">
    <name type="scientific">Chironomus riparius</name>
    <dbReference type="NCBI Taxonomy" id="315576"/>
    <lineage>
        <taxon>Eukaryota</taxon>
        <taxon>Metazoa</taxon>
        <taxon>Ecdysozoa</taxon>
        <taxon>Arthropoda</taxon>
        <taxon>Hexapoda</taxon>
        <taxon>Insecta</taxon>
        <taxon>Pterygota</taxon>
        <taxon>Neoptera</taxon>
        <taxon>Endopterygota</taxon>
        <taxon>Diptera</taxon>
        <taxon>Nematocera</taxon>
        <taxon>Chironomoidea</taxon>
        <taxon>Chironomidae</taxon>
        <taxon>Chironominae</taxon>
        <taxon>Chironomus</taxon>
    </lineage>
</organism>
<dbReference type="Gene3D" id="3.30.70.100">
    <property type="match status" value="1"/>
</dbReference>
<comment type="similarity">
    <text evidence="1 6">Belongs to the acylphosphatase family.</text>
</comment>
<dbReference type="PROSITE" id="PS51160">
    <property type="entry name" value="ACYLPHOSPHATASE_3"/>
    <property type="match status" value="1"/>
</dbReference>
<keyword evidence="3 5" id="KW-0378">Hydrolase</keyword>
<dbReference type="EMBL" id="OU895877">
    <property type="protein sequence ID" value="CAH1713306.1"/>
    <property type="molecule type" value="Genomic_DNA"/>
</dbReference>
<dbReference type="InterPro" id="IPR017968">
    <property type="entry name" value="Acylphosphatase_CS"/>
</dbReference>
<feature type="active site" evidence="5">
    <location>
        <position position="39"/>
    </location>
</feature>
<evidence type="ECO:0000313" key="9">
    <source>
        <dbReference type="Proteomes" id="UP001153620"/>
    </source>
</evidence>
<protein>
    <recommendedName>
        <fullName evidence="2 5">acylphosphatase</fullName>
        <ecNumber evidence="2 5">3.6.1.7</ecNumber>
    </recommendedName>
</protein>
<evidence type="ECO:0000256" key="3">
    <source>
        <dbReference type="ARBA" id="ARBA00022801"/>
    </source>
</evidence>
<comment type="catalytic activity">
    <reaction evidence="4 5">
        <text>an acyl phosphate + H2O = a carboxylate + phosphate + H(+)</text>
        <dbReference type="Rhea" id="RHEA:14965"/>
        <dbReference type="ChEBI" id="CHEBI:15377"/>
        <dbReference type="ChEBI" id="CHEBI:15378"/>
        <dbReference type="ChEBI" id="CHEBI:29067"/>
        <dbReference type="ChEBI" id="CHEBI:43474"/>
        <dbReference type="ChEBI" id="CHEBI:59918"/>
        <dbReference type="EC" id="3.6.1.7"/>
    </reaction>
</comment>
<accession>A0A9P0ND51</accession>
<evidence type="ECO:0000256" key="2">
    <source>
        <dbReference type="ARBA" id="ARBA00012150"/>
    </source>
</evidence>
<dbReference type="EC" id="3.6.1.7" evidence="2 5"/>
<dbReference type="PANTHER" id="PTHR10029">
    <property type="entry name" value="ACYLPHOSPHATASE"/>
    <property type="match status" value="1"/>
</dbReference>
<dbReference type="PRINTS" id="PR00112">
    <property type="entry name" value="ACYLPHPHTASE"/>
</dbReference>
<dbReference type="InterPro" id="IPR036046">
    <property type="entry name" value="Acylphosphatase-like_dom_sf"/>
</dbReference>
<dbReference type="SUPFAM" id="SSF54975">
    <property type="entry name" value="Acylphosphatase/BLUF domain-like"/>
    <property type="match status" value="1"/>
</dbReference>
<dbReference type="Pfam" id="PF00708">
    <property type="entry name" value="Acylphosphatase"/>
    <property type="match status" value="1"/>
</dbReference>
<sequence length="96" mass="11277">MSKIVFCEFEVFGKVQGVYFRKYTERQAIILGLRGWCMNTEKDTVKGRLEGDQGRVMQMMEWLKTRGSPKSSIEKATFTDLKPIREFTTKTFLIKR</sequence>
<evidence type="ECO:0000313" key="8">
    <source>
        <dbReference type="EMBL" id="CAH1713306.1"/>
    </source>
</evidence>
<dbReference type="GO" id="GO:0003998">
    <property type="term" value="F:acylphosphatase activity"/>
    <property type="evidence" value="ECO:0007669"/>
    <property type="project" value="UniProtKB-EC"/>
</dbReference>
<evidence type="ECO:0000256" key="6">
    <source>
        <dbReference type="RuleBase" id="RU004168"/>
    </source>
</evidence>
<evidence type="ECO:0000256" key="4">
    <source>
        <dbReference type="ARBA" id="ARBA00047645"/>
    </source>
</evidence>
<proteinExistence type="inferred from homology"/>
<name>A0A9P0ND51_9DIPT</name>
<dbReference type="InterPro" id="IPR001792">
    <property type="entry name" value="Acylphosphatase-like_dom"/>
</dbReference>
<evidence type="ECO:0000259" key="7">
    <source>
        <dbReference type="PROSITE" id="PS51160"/>
    </source>
</evidence>
<feature type="domain" description="Acylphosphatase-like" evidence="7">
    <location>
        <begin position="6"/>
        <end position="96"/>
    </location>
</feature>
<gene>
    <name evidence="8" type="ORF">CHIRRI_LOCUS2928</name>
</gene>
<evidence type="ECO:0000256" key="1">
    <source>
        <dbReference type="ARBA" id="ARBA00005614"/>
    </source>
</evidence>
<feature type="active site" evidence="5">
    <location>
        <position position="21"/>
    </location>
</feature>
<keyword evidence="9" id="KW-1185">Reference proteome</keyword>
<reference evidence="8" key="1">
    <citation type="submission" date="2022-01" db="EMBL/GenBank/DDBJ databases">
        <authorList>
            <person name="King R."/>
        </authorList>
    </citation>
    <scope>NUCLEOTIDE SEQUENCE</scope>
</reference>
<dbReference type="InterPro" id="IPR020456">
    <property type="entry name" value="Acylphosphatase"/>
</dbReference>
<evidence type="ECO:0000256" key="5">
    <source>
        <dbReference type="PROSITE-ProRule" id="PRU00520"/>
    </source>
</evidence>